<dbReference type="RefSeq" id="WP_168569243.1">
    <property type="nucleotide sequence ID" value="NZ_CP051167.1"/>
</dbReference>
<accession>A0A6H1TWU8</accession>
<gene>
    <name evidence="2" type="ORF">HCG48_11320</name>
</gene>
<reference evidence="2 3" key="1">
    <citation type="submission" date="2020-04" db="EMBL/GenBank/DDBJ databases">
        <authorList>
            <person name="Basu S."/>
            <person name="Maruthanayagam V."/>
            <person name="Chakraborty S."/>
            <person name="Pramanik A."/>
            <person name="Mukherjee J."/>
            <person name="Brink B."/>
        </authorList>
    </citation>
    <scope>NUCLEOTIDE SEQUENCE [LARGE SCALE GENOMIC DNA]</scope>
    <source>
        <strain evidence="2 3">AP17</strain>
    </source>
</reference>
<sequence length="57" mass="6662">MPYFFQGETAETIAFFQDTLAFPQQSDRPFPRERSPLSQRAIALPEMRSLSKKRDLL</sequence>
<protein>
    <submittedName>
        <fullName evidence="2">Uncharacterized protein</fullName>
    </submittedName>
</protein>
<evidence type="ECO:0000256" key="1">
    <source>
        <dbReference type="SAM" id="MobiDB-lite"/>
    </source>
</evidence>
<evidence type="ECO:0000313" key="2">
    <source>
        <dbReference type="EMBL" id="QIZ71088.1"/>
    </source>
</evidence>
<proteinExistence type="predicted"/>
<name>A0A6H1TWU8_9CYAN</name>
<dbReference type="EMBL" id="CP051167">
    <property type="protein sequence ID" value="QIZ71088.1"/>
    <property type="molecule type" value="Genomic_DNA"/>
</dbReference>
<dbReference type="AlphaFoldDB" id="A0A6H1TWU8"/>
<organism evidence="2 3">
    <name type="scientific">Oxynema aestuarii AP17</name>
    <dbReference type="NCBI Taxonomy" id="2064643"/>
    <lineage>
        <taxon>Bacteria</taxon>
        <taxon>Bacillati</taxon>
        <taxon>Cyanobacteriota</taxon>
        <taxon>Cyanophyceae</taxon>
        <taxon>Oscillatoriophycideae</taxon>
        <taxon>Oscillatoriales</taxon>
        <taxon>Oscillatoriaceae</taxon>
        <taxon>Oxynema</taxon>
        <taxon>Oxynema aestuarii</taxon>
    </lineage>
</organism>
<dbReference type="Proteomes" id="UP000500857">
    <property type="component" value="Chromosome"/>
</dbReference>
<dbReference type="KEGG" id="oxy:HCG48_11320"/>
<evidence type="ECO:0000313" key="3">
    <source>
        <dbReference type="Proteomes" id="UP000500857"/>
    </source>
</evidence>
<feature type="region of interest" description="Disordered" evidence="1">
    <location>
        <begin position="25"/>
        <end position="57"/>
    </location>
</feature>
<keyword evidence="3" id="KW-1185">Reference proteome</keyword>